<evidence type="ECO:0000313" key="1">
    <source>
        <dbReference type="EMBL" id="KAJ9481140.1"/>
    </source>
</evidence>
<proteinExistence type="predicted"/>
<dbReference type="Proteomes" id="UP001227192">
    <property type="component" value="Unassembled WGS sequence"/>
</dbReference>
<accession>A0AAI9X273</accession>
<dbReference type="CDD" id="cd09272">
    <property type="entry name" value="RNase_HI_RT_Ty1"/>
    <property type="match status" value="1"/>
</dbReference>
<reference evidence="1" key="2">
    <citation type="journal article" date="2016" name="Fungal Biol.">
        <title>Ochratoxin A production by Penicillium thymicola.</title>
        <authorList>
            <person name="Nguyen H.D.T."/>
            <person name="McMullin D.R."/>
            <person name="Ponomareva E."/>
            <person name="Riley R."/>
            <person name="Pomraning K.R."/>
            <person name="Baker S.E."/>
            <person name="Seifert K.A."/>
        </authorList>
    </citation>
    <scope>NUCLEOTIDE SEQUENCE</scope>
    <source>
        <strain evidence="1">DAOM 180753</strain>
    </source>
</reference>
<dbReference type="EMBL" id="LACB01000894">
    <property type="protein sequence ID" value="KAJ9481140.1"/>
    <property type="molecule type" value="Genomic_DNA"/>
</dbReference>
<evidence type="ECO:0000313" key="2">
    <source>
        <dbReference type="Proteomes" id="UP001227192"/>
    </source>
</evidence>
<gene>
    <name evidence="1" type="ORF">VN97_g12360</name>
</gene>
<organism evidence="1 2">
    <name type="scientific">Penicillium thymicola</name>
    <dbReference type="NCBI Taxonomy" id="293382"/>
    <lineage>
        <taxon>Eukaryota</taxon>
        <taxon>Fungi</taxon>
        <taxon>Dikarya</taxon>
        <taxon>Ascomycota</taxon>
        <taxon>Pezizomycotina</taxon>
        <taxon>Eurotiomycetes</taxon>
        <taxon>Eurotiomycetidae</taxon>
        <taxon>Eurotiales</taxon>
        <taxon>Aspergillaceae</taxon>
        <taxon>Penicillium</taxon>
    </lineage>
</organism>
<sequence length="103" mass="12193">MSMWKRLFEAIRFDRKHELAIRCDNQQTIRLLTKEAPKVRTKLRHVGIHHHWLRQEAQAGKILIRWTETKDMAADGLTKLLPRQKHAEFIQLMGTEDIGNLLD</sequence>
<comment type="caution">
    <text evidence="1">The sequence shown here is derived from an EMBL/GenBank/DDBJ whole genome shotgun (WGS) entry which is preliminary data.</text>
</comment>
<name>A0AAI9X273_PENTH</name>
<keyword evidence="2" id="KW-1185">Reference proteome</keyword>
<dbReference type="AlphaFoldDB" id="A0AAI9X273"/>
<protein>
    <submittedName>
        <fullName evidence="1">Uncharacterized protein</fullName>
    </submittedName>
</protein>
<reference evidence="1" key="1">
    <citation type="submission" date="2015-06" db="EMBL/GenBank/DDBJ databases">
        <authorList>
            <person name="Nguyen H."/>
        </authorList>
    </citation>
    <scope>NUCLEOTIDE SEQUENCE</scope>
    <source>
        <strain evidence="1">DAOM 180753</strain>
    </source>
</reference>